<name>A0ABR9HJF2_9ACTN</name>
<sequence length="137" mass="14604">MRVTDVFDRAEEALWAQLAAEPVVRIDSGRRGGDLVVGVELGPVVDPREVLVLREADALVFVRGADRSVLCRVALEAPVGRPSLRRTPSGLTVVAPLVDPAPVAVRPGLRRTSRAGRLRSALARFAGRLRSLVAPAG</sequence>
<comment type="caution">
    <text evidence="1">The sequence shown here is derived from an EMBL/GenBank/DDBJ whole genome shotgun (WGS) entry which is preliminary data.</text>
</comment>
<organism evidence="1 2">
    <name type="scientific">Nocardiopsis terrae</name>
    <dbReference type="NCBI Taxonomy" id="372655"/>
    <lineage>
        <taxon>Bacteria</taxon>
        <taxon>Bacillati</taxon>
        <taxon>Actinomycetota</taxon>
        <taxon>Actinomycetes</taxon>
        <taxon>Streptosporangiales</taxon>
        <taxon>Nocardiopsidaceae</taxon>
        <taxon>Nocardiopsis</taxon>
    </lineage>
</organism>
<accession>A0ABR9HJF2</accession>
<keyword evidence="2" id="KW-1185">Reference proteome</keyword>
<evidence type="ECO:0008006" key="3">
    <source>
        <dbReference type="Google" id="ProtNLM"/>
    </source>
</evidence>
<gene>
    <name evidence="1" type="ORF">H4W79_003199</name>
</gene>
<evidence type="ECO:0000313" key="2">
    <source>
        <dbReference type="Proteomes" id="UP000598217"/>
    </source>
</evidence>
<proteinExistence type="predicted"/>
<dbReference type="EMBL" id="JADBDY010000001">
    <property type="protein sequence ID" value="MBE1458985.1"/>
    <property type="molecule type" value="Genomic_DNA"/>
</dbReference>
<dbReference type="RefSeq" id="WP_191272022.1">
    <property type="nucleotide sequence ID" value="NZ_BMXJ01000005.1"/>
</dbReference>
<dbReference type="Proteomes" id="UP000598217">
    <property type="component" value="Unassembled WGS sequence"/>
</dbReference>
<protein>
    <recommendedName>
        <fullName evidence="3">Polyketide cyclase / dehydrase and lipid transport</fullName>
    </recommendedName>
</protein>
<evidence type="ECO:0000313" key="1">
    <source>
        <dbReference type="EMBL" id="MBE1458985.1"/>
    </source>
</evidence>
<reference evidence="1 2" key="1">
    <citation type="submission" date="2020-10" db="EMBL/GenBank/DDBJ databases">
        <title>Sequencing the genomes of 1000 actinobacteria strains.</title>
        <authorList>
            <person name="Klenk H.-P."/>
        </authorList>
    </citation>
    <scope>NUCLEOTIDE SEQUENCE [LARGE SCALE GENOMIC DNA]</scope>
    <source>
        <strain evidence="1 2">DSM 45157</strain>
    </source>
</reference>